<proteinExistence type="predicted"/>
<sequence>MASLDGPVDGDSFPAVNATRELNLGVPEEFPVDPISSDVETSKKLKKEAEARERAAAAEDAEKCKCCFSGPLGTTLTVAVVVAAAVGVAFFVTKKLKHA</sequence>
<accession>A0A5P1F3B5</accession>
<keyword evidence="3" id="KW-1185">Reference proteome</keyword>
<dbReference type="PANTHER" id="PTHR37741:SF1">
    <property type="entry name" value="TRANSMEMBRANE PROTEIN"/>
    <property type="match status" value="1"/>
</dbReference>
<evidence type="ECO:0000313" key="2">
    <source>
        <dbReference type="EMBL" id="ONK71289.1"/>
    </source>
</evidence>
<gene>
    <name evidence="2" type="ORF">A4U43_C04F6940</name>
</gene>
<keyword evidence="1" id="KW-0812">Transmembrane</keyword>
<evidence type="ECO:0000256" key="1">
    <source>
        <dbReference type="SAM" id="Phobius"/>
    </source>
</evidence>
<evidence type="ECO:0008006" key="4">
    <source>
        <dbReference type="Google" id="ProtNLM"/>
    </source>
</evidence>
<dbReference type="PANTHER" id="PTHR37741">
    <property type="entry name" value="TRANSMEMBRANE PROTEIN"/>
    <property type="match status" value="1"/>
</dbReference>
<feature type="transmembrane region" description="Helical" evidence="1">
    <location>
        <begin position="72"/>
        <end position="93"/>
    </location>
</feature>
<name>A0A5P1F3B5_ASPOF</name>
<protein>
    <recommendedName>
        <fullName evidence="4">Transmembrane protein</fullName>
    </recommendedName>
</protein>
<dbReference type="Proteomes" id="UP000243459">
    <property type="component" value="Chromosome 4"/>
</dbReference>
<dbReference type="AlphaFoldDB" id="A0A5P1F3B5"/>
<organism evidence="2 3">
    <name type="scientific">Asparagus officinalis</name>
    <name type="common">Garden asparagus</name>
    <dbReference type="NCBI Taxonomy" id="4686"/>
    <lineage>
        <taxon>Eukaryota</taxon>
        <taxon>Viridiplantae</taxon>
        <taxon>Streptophyta</taxon>
        <taxon>Embryophyta</taxon>
        <taxon>Tracheophyta</taxon>
        <taxon>Spermatophyta</taxon>
        <taxon>Magnoliopsida</taxon>
        <taxon>Liliopsida</taxon>
        <taxon>Asparagales</taxon>
        <taxon>Asparagaceae</taxon>
        <taxon>Asparagoideae</taxon>
        <taxon>Asparagus</taxon>
    </lineage>
</organism>
<dbReference type="OMA" id="AMNNDAA"/>
<evidence type="ECO:0000313" key="3">
    <source>
        <dbReference type="Proteomes" id="UP000243459"/>
    </source>
</evidence>
<dbReference type="Gramene" id="ONK71289">
    <property type="protein sequence ID" value="ONK71289"/>
    <property type="gene ID" value="A4U43_C04F6940"/>
</dbReference>
<dbReference type="OrthoDB" id="1933396at2759"/>
<dbReference type="EMBL" id="CM007384">
    <property type="protein sequence ID" value="ONK71289.1"/>
    <property type="molecule type" value="Genomic_DNA"/>
</dbReference>
<keyword evidence="1" id="KW-1133">Transmembrane helix</keyword>
<reference evidence="3" key="1">
    <citation type="journal article" date="2017" name="Nat. Commun.">
        <title>The asparagus genome sheds light on the origin and evolution of a young Y chromosome.</title>
        <authorList>
            <person name="Harkess A."/>
            <person name="Zhou J."/>
            <person name="Xu C."/>
            <person name="Bowers J.E."/>
            <person name="Van der Hulst R."/>
            <person name="Ayyampalayam S."/>
            <person name="Mercati F."/>
            <person name="Riccardi P."/>
            <person name="McKain M.R."/>
            <person name="Kakrana A."/>
            <person name="Tang H."/>
            <person name="Ray J."/>
            <person name="Groenendijk J."/>
            <person name="Arikit S."/>
            <person name="Mathioni S.M."/>
            <person name="Nakano M."/>
            <person name="Shan H."/>
            <person name="Telgmann-Rauber A."/>
            <person name="Kanno A."/>
            <person name="Yue Z."/>
            <person name="Chen H."/>
            <person name="Li W."/>
            <person name="Chen Y."/>
            <person name="Xu X."/>
            <person name="Zhang Y."/>
            <person name="Luo S."/>
            <person name="Chen H."/>
            <person name="Gao J."/>
            <person name="Mao Z."/>
            <person name="Pires J.C."/>
            <person name="Luo M."/>
            <person name="Kudrna D."/>
            <person name="Wing R.A."/>
            <person name="Meyers B.C."/>
            <person name="Yi K."/>
            <person name="Kong H."/>
            <person name="Lavrijsen P."/>
            <person name="Sunseri F."/>
            <person name="Falavigna A."/>
            <person name="Ye Y."/>
            <person name="Leebens-Mack J.H."/>
            <person name="Chen G."/>
        </authorList>
    </citation>
    <scope>NUCLEOTIDE SEQUENCE [LARGE SCALE GENOMIC DNA]</scope>
    <source>
        <strain evidence="3">cv. DH0086</strain>
    </source>
</reference>
<keyword evidence="1" id="KW-0472">Membrane</keyword>